<dbReference type="InterPro" id="IPR006680">
    <property type="entry name" value="Amidohydro-rel"/>
</dbReference>
<protein>
    <submittedName>
        <fullName evidence="4">Amidohydrolase</fullName>
    </submittedName>
</protein>
<dbReference type="GO" id="GO:0016787">
    <property type="term" value="F:hydrolase activity"/>
    <property type="evidence" value="ECO:0007669"/>
    <property type="project" value="UniProtKB-KW"/>
</dbReference>
<evidence type="ECO:0000259" key="3">
    <source>
        <dbReference type="Pfam" id="PF04909"/>
    </source>
</evidence>
<dbReference type="GO" id="GO:0016831">
    <property type="term" value="F:carboxy-lyase activity"/>
    <property type="evidence" value="ECO:0007669"/>
    <property type="project" value="InterPro"/>
</dbReference>
<keyword evidence="4" id="KW-0378">Hydrolase</keyword>
<feature type="region of interest" description="Disordered" evidence="2">
    <location>
        <begin position="1"/>
        <end position="41"/>
    </location>
</feature>
<dbReference type="PANTHER" id="PTHR21240">
    <property type="entry name" value="2-AMINO-3-CARBOXYLMUCONATE-6-SEMIALDEHYDE DECARBOXYLASE"/>
    <property type="match status" value="1"/>
</dbReference>
<sequence length="409" mass="46878">MPLAHRQQKTPAPDMPLAHRQQKTPAPGTTLAHGQQRAPAPEQVAVRVVDSDVHPVPRRGELVEYIPEPFRTDYFLSHRVGDTIIYDAPDYAHTYAMRADTFPEGGEFPGSDPELAFRQLIVDAGSDIAILEPTVKATRLPEATAAMATGVNHWLANHWLDSKNNWHQRWRGSICAAIDDPRGAVREIEHWAGHPFMAQILIKAEPRPSWGDPKYDPIWAAATKHDLVVSCHLGRGAYETMPMPPVGFPSYNHDFMVTYSLLAANQIMSLIFDGVFDRFPTLRIVFVEHAFTWILPLMWRMDAVYTARRSFTGIRRKPSEYVEEHIKFTTQPLDYPDDKTELTRAFEWMSAERILLYSSDYPHWTFDDPRWLMKHLPVHARDRVMYLNGIETYHLPESVPAIEGQRRVL</sequence>
<gene>
    <name evidence="4" type="ORF">NWFMUON74_27330</name>
</gene>
<dbReference type="EMBL" id="AP023396">
    <property type="protein sequence ID" value="BCK54961.1"/>
    <property type="molecule type" value="Genomic_DNA"/>
</dbReference>
<evidence type="ECO:0000256" key="2">
    <source>
        <dbReference type="SAM" id="MobiDB-lite"/>
    </source>
</evidence>
<keyword evidence="1" id="KW-0456">Lyase</keyword>
<name>A0A7G1KJD7_9NOCA</name>
<keyword evidence="5" id="KW-1185">Reference proteome</keyword>
<proteinExistence type="predicted"/>
<dbReference type="PANTHER" id="PTHR21240:SF28">
    <property type="entry name" value="ISO-OROTATE DECARBOXYLASE (EUROFUNG)"/>
    <property type="match status" value="1"/>
</dbReference>
<dbReference type="AlphaFoldDB" id="A0A7G1KJD7"/>
<dbReference type="Gene3D" id="3.20.20.140">
    <property type="entry name" value="Metal-dependent hydrolases"/>
    <property type="match status" value="1"/>
</dbReference>
<organism evidence="4 5">
    <name type="scientific">Nocardia wallacei</name>
    <dbReference type="NCBI Taxonomy" id="480035"/>
    <lineage>
        <taxon>Bacteria</taxon>
        <taxon>Bacillati</taxon>
        <taxon>Actinomycetota</taxon>
        <taxon>Actinomycetes</taxon>
        <taxon>Mycobacteriales</taxon>
        <taxon>Nocardiaceae</taxon>
        <taxon>Nocardia</taxon>
    </lineage>
</organism>
<accession>A0A7G1KJD7</accession>
<dbReference type="GO" id="GO:0019748">
    <property type="term" value="P:secondary metabolic process"/>
    <property type="evidence" value="ECO:0007669"/>
    <property type="project" value="TreeGrafter"/>
</dbReference>
<evidence type="ECO:0000313" key="5">
    <source>
        <dbReference type="Proteomes" id="UP000516173"/>
    </source>
</evidence>
<dbReference type="InterPro" id="IPR032466">
    <property type="entry name" value="Metal_Hydrolase"/>
</dbReference>
<dbReference type="SUPFAM" id="SSF51556">
    <property type="entry name" value="Metallo-dependent hydrolases"/>
    <property type="match status" value="1"/>
</dbReference>
<feature type="domain" description="Amidohydrolase-related" evidence="3">
    <location>
        <begin position="141"/>
        <end position="393"/>
    </location>
</feature>
<dbReference type="Pfam" id="PF04909">
    <property type="entry name" value="Amidohydro_2"/>
    <property type="match status" value="1"/>
</dbReference>
<dbReference type="Proteomes" id="UP000516173">
    <property type="component" value="Chromosome"/>
</dbReference>
<evidence type="ECO:0000313" key="4">
    <source>
        <dbReference type="EMBL" id="BCK54961.1"/>
    </source>
</evidence>
<dbReference type="GO" id="GO:0005737">
    <property type="term" value="C:cytoplasm"/>
    <property type="evidence" value="ECO:0007669"/>
    <property type="project" value="TreeGrafter"/>
</dbReference>
<evidence type="ECO:0000256" key="1">
    <source>
        <dbReference type="ARBA" id="ARBA00023239"/>
    </source>
</evidence>
<reference evidence="4 5" key="1">
    <citation type="submission" date="2020-08" db="EMBL/GenBank/DDBJ databases">
        <title>Genome Sequencing of Nocardia wallacei strain FMUON74 and assembly.</title>
        <authorList>
            <person name="Toyokawa M."/>
            <person name="Uesaka K."/>
        </authorList>
    </citation>
    <scope>NUCLEOTIDE SEQUENCE [LARGE SCALE GENOMIC DNA]</scope>
    <source>
        <strain evidence="4 5">FMUON74</strain>
    </source>
</reference>
<dbReference type="KEGG" id="nwl:NWFMUON74_27330"/>
<dbReference type="InterPro" id="IPR032465">
    <property type="entry name" value="ACMSD"/>
</dbReference>